<dbReference type="SUPFAM" id="SSF55874">
    <property type="entry name" value="ATPase domain of HSP90 chaperone/DNA topoisomerase II/histidine kinase"/>
    <property type="match status" value="1"/>
</dbReference>
<dbReference type="RefSeq" id="WP_264733667.1">
    <property type="nucleotide sequence ID" value="NZ_JAPDNR010000001.1"/>
</dbReference>
<dbReference type="EMBL" id="JAPDNS010000002">
    <property type="protein sequence ID" value="MCW3486853.1"/>
    <property type="molecule type" value="Genomic_DNA"/>
</dbReference>
<feature type="transmembrane region" description="Helical" evidence="6">
    <location>
        <begin position="333"/>
        <end position="353"/>
    </location>
</feature>
<evidence type="ECO:0000256" key="2">
    <source>
        <dbReference type="ARBA" id="ARBA00022777"/>
    </source>
</evidence>
<keyword evidence="4" id="KW-0802">TPR repeat</keyword>
<comment type="caution">
    <text evidence="8">The sequence shown here is derived from an EMBL/GenBank/DDBJ whole genome shotgun (WGS) entry which is preliminary data.</text>
</comment>
<keyword evidence="6" id="KW-0812">Transmembrane</keyword>
<keyword evidence="8" id="KW-0067">ATP-binding</keyword>
<dbReference type="CDD" id="cd16917">
    <property type="entry name" value="HATPase_UhpB-NarQ-NarX-like"/>
    <property type="match status" value="1"/>
</dbReference>
<dbReference type="SMART" id="SM00387">
    <property type="entry name" value="HATPase_c"/>
    <property type="match status" value="1"/>
</dbReference>
<keyword evidence="5" id="KW-0175">Coiled coil</keyword>
<dbReference type="Pfam" id="PF02518">
    <property type="entry name" value="HATPase_c"/>
    <property type="match status" value="1"/>
</dbReference>
<dbReference type="Gene3D" id="1.25.40.10">
    <property type="entry name" value="Tetratricopeptide repeat domain"/>
    <property type="match status" value="2"/>
</dbReference>
<dbReference type="PANTHER" id="PTHR24421">
    <property type="entry name" value="NITRATE/NITRITE SENSOR PROTEIN NARX-RELATED"/>
    <property type="match status" value="1"/>
</dbReference>
<keyword evidence="9" id="KW-1185">Reference proteome</keyword>
<organism evidence="8 9">
    <name type="scientific">Chitinophaga nivalis</name>
    <dbReference type="NCBI Taxonomy" id="2991709"/>
    <lineage>
        <taxon>Bacteria</taxon>
        <taxon>Pseudomonadati</taxon>
        <taxon>Bacteroidota</taxon>
        <taxon>Chitinophagia</taxon>
        <taxon>Chitinophagales</taxon>
        <taxon>Chitinophagaceae</taxon>
        <taxon>Chitinophaga</taxon>
    </lineage>
</organism>
<dbReference type="InterPro" id="IPR050482">
    <property type="entry name" value="Sensor_HK_TwoCompSys"/>
</dbReference>
<evidence type="ECO:0000256" key="1">
    <source>
        <dbReference type="ARBA" id="ARBA00022679"/>
    </source>
</evidence>
<keyword evidence="1" id="KW-0808">Transferase</keyword>
<evidence type="ECO:0000313" key="9">
    <source>
        <dbReference type="Proteomes" id="UP001207742"/>
    </source>
</evidence>
<feature type="domain" description="Histidine kinase/HSP90-like ATPase" evidence="7">
    <location>
        <begin position="458"/>
        <end position="549"/>
    </location>
</feature>
<dbReference type="InterPro" id="IPR011990">
    <property type="entry name" value="TPR-like_helical_dom_sf"/>
</dbReference>
<feature type="coiled-coil region" evidence="5">
    <location>
        <begin position="298"/>
        <end position="332"/>
    </location>
</feature>
<dbReference type="SMART" id="SM00028">
    <property type="entry name" value="TPR"/>
    <property type="match status" value="3"/>
</dbReference>
<dbReference type="SUPFAM" id="SSF48452">
    <property type="entry name" value="TPR-like"/>
    <property type="match status" value="2"/>
</dbReference>
<dbReference type="PANTHER" id="PTHR24421:SF60">
    <property type="entry name" value="SENSOR HISTIDINE KINASE COMP"/>
    <property type="match status" value="1"/>
</dbReference>
<dbReference type="InterPro" id="IPR019734">
    <property type="entry name" value="TPR_rpt"/>
</dbReference>
<dbReference type="InterPro" id="IPR003594">
    <property type="entry name" value="HATPase_dom"/>
</dbReference>
<feature type="repeat" description="TPR" evidence="4">
    <location>
        <begin position="106"/>
        <end position="139"/>
    </location>
</feature>
<sequence>MKTLLILLIVTTCLFACRQQHVPVLVTQEPDYEKAQSFLHIKNDSAFYYYNKVVGTLVDSIQIAQVYNLMAALQADAGDYYGSQENLLMSLRYLNEQNERHVYCLSSDYNELGNTSLNLKNYDAAIHYYDLALKYARNDTLKQTLLNNKGLVYQKEGNYMQAIAIYDSIIHKKNLDPMGYARVLSNLARTKWLRNTGYRAAPELLTALQIRIQEKDDWGQNASYAHLSDYYMATHPDSALLYAGKMYNVARQLNSPGDEAEALQKLIQLAPAHTVKPYFTRYQYLNDSIQTARNKDKNQFALIRYDVAKNKMENLQLQKENADKKVQIIQQRILIYGVILLMVAGLFTAIGWYRKRKQRIIREEKLKNSRKVHDVVANGLHRIMSELQYQPVIEKEKLLDKIDNLYNKSRDLSYEKPPVYEEGFQTEIIQLLASFQTDAIHIMTVGNNEHLWENIADDTKEHVKLILQELLVNMKKHSDARNVAVRFEQTDGQIFMQYTDDGVGLPAEHTPGNGLKNTVSRIKNMNGRITFDSDPKKGLKVRISFPIVYIP</sequence>
<keyword evidence="2" id="KW-0418">Kinase</keyword>
<dbReference type="Gene3D" id="3.30.565.10">
    <property type="entry name" value="Histidine kinase-like ATPase, C-terminal domain"/>
    <property type="match status" value="1"/>
</dbReference>
<gene>
    <name evidence="8" type="ORF">OL497_23355</name>
</gene>
<keyword evidence="6" id="KW-1133">Transmembrane helix</keyword>
<dbReference type="GO" id="GO:0005524">
    <property type="term" value="F:ATP binding"/>
    <property type="evidence" value="ECO:0007669"/>
    <property type="project" value="UniProtKB-KW"/>
</dbReference>
<dbReference type="InterPro" id="IPR036890">
    <property type="entry name" value="HATPase_C_sf"/>
</dbReference>
<keyword evidence="3" id="KW-0902">Two-component regulatory system</keyword>
<keyword evidence="8" id="KW-0547">Nucleotide-binding</keyword>
<dbReference type="Proteomes" id="UP001207742">
    <property type="component" value="Unassembled WGS sequence"/>
</dbReference>
<evidence type="ECO:0000256" key="6">
    <source>
        <dbReference type="SAM" id="Phobius"/>
    </source>
</evidence>
<reference evidence="8 9" key="1">
    <citation type="submission" date="2022-10" db="EMBL/GenBank/DDBJ databases">
        <title>Chitinophaga nivalis PC15 sp. nov., isolated from Pyeongchang county, South Korea.</title>
        <authorList>
            <person name="Trinh H.N."/>
        </authorList>
    </citation>
    <scope>NUCLEOTIDE SEQUENCE [LARGE SCALE GENOMIC DNA]</scope>
    <source>
        <strain evidence="8 9">PC14</strain>
    </source>
</reference>
<protein>
    <submittedName>
        <fullName evidence="8">ATP-binding protein</fullName>
    </submittedName>
</protein>
<dbReference type="PROSITE" id="PS50005">
    <property type="entry name" value="TPR"/>
    <property type="match status" value="1"/>
</dbReference>
<evidence type="ECO:0000256" key="3">
    <source>
        <dbReference type="ARBA" id="ARBA00023012"/>
    </source>
</evidence>
<evidence type="ECO:0000259" key="7">
    <source>
        <dbReference type="SMART" id="SM00387"/>
    </source>
</evidence>
<evidence type="ECO:0000256" key="4">
    <source>
        <dbReference type="PROSITE-ProRule" id="PRU00339"/>
    </source>
</evidence>
<evidence type="ECO:0000313" key="8">
    <source>
        <dbReference type="EMBL" id="MCW3486853.1"/>
    </source>
</evidence>
<keyword evidence="6" id="KW-0472">Membrane</keyword>
<name>A0ABT3ISB6_9BACT</name>
<proteinExistence type="predicted"/>
<evidence type="ECO:0000256" key="5">
    <source>
        <dbReference type="SAM" id="Coils"/>
    </source>
</evidence>
<accession>A0ABT3ISB6</accession>